<comment type="caution">
    <text evidence="1">The sequence shown here is derived from an EMBL/GenBank/DDBJ whole genome shotgun (WGS) entry which is preliminary data.</text>
</comment>
<proteinExistence type="predicted"/>
<evidence type="ECO:0000313" key="2">
    <source>
        <dbReference type="Proteomes" id="UP001054837"/>
    </source>
</evidence>
<dbReference type="Proteomes" id="UP001054837">
    <property type="component" value="Unassembled WGS sequence"/>
</dbReference>
<dbReference type="EMBL" id="BPLQ01008586">
    <property type="protein sequence ID" value="GIY38328.1"/>
    <property type="molecule type" value="Genomic_DNA"/>
</dbReference>
<dbReference type="AlphaFoldDB" id="A0AAV4T3A2"/>
<keyword evidence="2" id="KW-1185">Reference proteome</keyword>
<name>A0AAV4T3A2_9ARAC</name>
<evidence type="ECO:0000313" key="1">
    <source>
        <dbReference type="EMBL" id="GIY38328.1"/>
    </source>
</evidence>
<accession>A0AAV4T3A2</accession>
<sequence length="100" mass="10900">MEPGSVIDLITGSVVLAILCDPGCVLRGMTALNERAKHRIECSADAVNPERVRTLMDFGRECKQPHGKGQVSSTHSSIIQRLEDCSHQGKKASLNNPKFL</sequence>
<gene>
    <name evidence="1" type="ORF">CDAR_393951</name>
</gene>
<organism evidence="1 2">
    <name type="scientific">Caerostris darwini</name>
    <dbReference type="NCBI Taxonomy" id="1538125"/>
    <lineage>
        <taxon>Eukaryota</taxon>
        <taxon>Metazoa</taxon>
        <taxon>Ecdysozoa</taxon>
        <taxon>Arthropoda</taxon>
        <taxon>Chelicerata</taxon>
        <taxon>Arachnida</taxon>
        <taxon>Araneae</taxon>
        <taxon>Araneomorphae</taxon>
        <taxon>Entelegynae</taxon>
        <taxon>Araneoidea</taxon>
        <taxon>Araneidae</taxon>
        <taxon>Caerostris</taxon>
    </lineage>
</organism>
<reference evidence="1 2" key="1">
    <citation type="submission" date="2021-06" db="EMBL/GenBank/DDBJ databases">
        <title>Caerostris darwini draft genome.</title>
        <authorList>
            <person name="Kono N."/>
            <person name="Arakawa K."/>
        </authorList>
    </citation>
    <scope>NUCLEOTIDE SEQUENCE [LARGE SCALE GENOMIC DNA]</scope>
</reference>
<protein>
    <submittedName>
        <fullName evidence="1">Uncharacterized protein</fullName>
    </submittedName>
</protein>